<evidence type="ECO:0000313" key="2">
    <source>
        <dbReference type="Proteomes" id="UP000009145"/>
    </source>
</evidence>
<dbReference type="AlphaFoldDB" id="I1YI24"/>
<dbReference type="PATRIC" id="fig|754477.3.peg.1398"/>
<dbReference type="KEGG" id="mec:Q7C_1417"/>
<dbReference type="Proteomes" id="UP000009145">
    <property type="component" value="Chromosome"/>
</dbReference>
<name>I1YI24_METFJ</name>
<accession>I1YI24</accession>
<organism evidence="1 2">
    <name type="scientific">Methylophaga frappieri (strain ATCC BAA-2434 / DSM 25690 / JAM7)</name>
    <dbReference type="NCBI Taxonomy" id="754477"/>
    <lineage>
        <taxon>Bacteria</taxon>
        <taxon>Pseudomonadati</taxon>
        <taxon>Pseudomonadota</taxon>
        <taxon>Gammaproteobacteria</taxon>
        <taxon>Thiotrichales</taxon>
        <taxon>Piscirickettsiaceae</taxon>
        <taxon>Methylophaga</taxon>
    </lineage>
</organism>
<protein>
    <submittedName>
        <fullName evidence="1">Uncharacterized protein</fullName>
    </submittedName>
</protein>
<sequence length="498" mass="56564">MERRAIQYLPTWEIRQAIWLKHLTLELSEKGYVGEVTETDLCEGIETLHMDAGLTPPEVKTIKKWVNKSNYPKGEKLDRLLKACPSAAKWLKTDYSDEPLHSLLNAIDYYCCSIQPNRHPTLFSTDEQKNFARGYLERVAARWEISSIIEGNECNLVSKLQDISLSKLQTHGHSAIPLYLCCVAQQKTFLERDCLDWYIDLLCSTLIVTANLYRQNFGFGLTFPLDYSDKAEYMGTCPNLLNAIGRFLLLPENDAVELYRDDSTHGGFDEILNSEKLLQAILSGNKQLNEPLESLTVDSEQINATFRVSGASEEVFVPKVHKDHIRMKNSLSEPISFESRDLLTFRLLPEESSNPRRIVKIINGGSPELIACRAPKKRLDNHYSWGYGGTGVKNAAYTLIFEVLNHRRYGVEKQIPSDSQMDLLVYKILSRLYSCFEYSLSSIQVLEALKEPLPAHNTSSSKFVIQPALDDIAVSDNFRWVECDTDMNTDDDKQAAAV</sequence>
<gene>
    <name evidence="1" type="ordered locus">Q7C_1417</name>
</gene>
<keyword evidence="2" id="KW-1185">Reference proteome</keyword>
<dbReference type="RefSeq" id="WP_014703987.1">
    <property type="nucleotide sequence ID" value="NC_017856.1"/>
</dbReference>
<reference evidence="1 2" key="1">
    <citation type="journal article" date="2012" name="J. Bacteriol.">
        <title>Complete genome sequences of Methylophaga sp. strain JAM1 and Methylophaga sp. strain JAM7.</title>
        <authorList>
            <person name="Villeneuve C."/>
            <person name="Martineau C."/>
            <person name="Mauffrey F."/>
            <person name="Villemur R."/>
        </authorList>
    </citation>
    <scope>NUCLEOTIDE SEQUENCE [LARGE SCALE GENOMIC DNA]</scope>
    <source>
        <strain evidence="1 2">JAM7</strain>
    </source>
</reference>
<dbReference type="HOGENOM" id="CLU_547259_0_0_6"/>
<dbReference type="EMBL" id="CP003380">
    <property type="protein sequence ID" value="AFJ02567.1"/>
    <property type="molecule type" value="Genomic_DNA"/>
</dbReference>
<evidence type="ECO:0000313" key="1">
    <source>
        <dbReference type="EMBL" id="AFJ02567.1"/>
    </source>
</evidence>
<proteinExistence type="predicted"/>